<dbReference type="SUPFAM" id="SSF81593">
    <property type="entry name" value="Nucleotidyltransferase substrate binding subunit/domain"/>
    <property type="match status" value="2"/>
</dbReference>
<dbReference type="GO" id="GO:0005829">
    <property type="term" value="C:cytosol"/>
    <property type="evidence" value="ECO:0007669"/>
    <property type="project" value="TreeGrafter"/>
</dbReference>
<dbReference type="InterPro" id="IPR043519">
    <property type="entry name" value="NT_sf"/>
</dbReference>
<dbReference type="FunFam" id="1.20.120.330:FF:000005">
    <property type="entry name" value="Bifunctional glutamine synthetase adenylyltransferase/adenylyl-removing enzyme"/>
    <property type="match status" value="1"/>
</dbReference>
<comment type="similarity">
    <text evidence="7">Belongs to the GlnE family.</text>
</comment>
<dbReference type="AlphaFoldDB" id="A0A1G5PRA6"/>
<feature type="region of interest" description="Adenylyl transferase" evidence="7">
    <location>
        <begin position="456"/>
        <end position="953"/>
    </location>
</feature>
<gene>
    <name evidence="7" type="primary">glnE</name>
    <name evidence="11" type="ORF">SAMN03097708_00639</name>
</gene>
<feature type="domain" description="Glutamate-ammonia ligase adenylyltransferase repeated" evidence="9">
    <location>
        <begin position="36"/>
        <end position="280"/>
    </location>
</feature>
<dbReference type="GO" id="GO:0008882">
    <property type="term" value="F:[glutamate-ammonia-ligase] adenylyltransferase activity"/>
    <property type="evidence" value="ECO:0007669"/>
    <property type="project" value="UniProtKB-UniRule"/>
</dbReference>
<dbReference type="InterPro" id="IPR013546">
    <property type="entry name" value="PII_UdlTrfase/GS_AdlTrfase"/>
</dbReference>
<dbReference type="InterPro" id="IPR023057">
    <property type="entry name" value="GlnE"/>
</dbReference>
<dbReference type="Pfam" id="PF03710">
    <property type="entry name" value="GlnE"/>
    <property type="match status" value="2"/>
</dbReference>
<evidence type="ECO:0000313" key="12">
    <source>
        <dbReference type="Proteomes" id="UP000199648"/>
    </source>
</evidence>
<name>A0A1G5PRA6_9GAMM</name>
<dbReference type="HAMAP" id="MF_00802">
    <property type="entry name" value="GlnE"/>
    <property type="match status" value="1"/>
</dbReference>
<comment type="cofactor">
    <cofactor evidence="7">
        <name>Mg(2+)</name>
        <dbReference type="ChEBI" id="CHEBI:18420"/>
    </cofactor>
</comment>
<feature type="domain" description="PII-uridylyltransferase/Glutamine-synthetase adenylyltransferase" evidence="10">
    <location>
        <begin position="832"/>
        <end position="923"/>
    </location>
</feature>
<keyword evidence="11" id="KW-0436">Ligase</keyword>
<organism evidence="11 12">
    <name type="scientific">Thiohalomonas denitrificans</name>
    <dbReference type="NCBI Taxonomy" id="415747"/>
    <lineage>
        <taxon>Bacteria</taxon>
        <taxon>Pseudomonadati</taxon>
        <taxon>Pseudomonadota</taxon>
        <taxon>Gammaproteobacteria</taxon>
        <taxon>Thiohalomonadales</taxon>
        <taxon>Thiohalomonadaceae</taxon>
        <taxon>Thiohalomonas</taxon>
    </lineage>
</organism>
<sequence length="953" mass="107399">MEALLEGLPESLGERVLTHWRNYLEAADQPIEPSAELARVWAFSDFVARSCSRNPDLLQGLLGSGDLERSYGEGELRQRLDAALDGVSDENDLGGRLRRFRRLEMTRIAWRDLAGYADLGEVTADLSALAEACIDGALVRLYEWQCEEKGTPCGSDGRTQQLVVLGMGKLGARELNFSSDVDLIFAYPEEGETRGGRRSTSNQEFFVRLGQRLITALDRSTAEGFVFRVDMRLRPFGESSTLALSFDAMEAYYQVHGREWERYAMIKARPVAGDRQAGEELMAMLKPFVFRRYVDYGAFESLRDMKGMIEREVRRKGLENNVKLGAGGIREVEFIGQAFQLIRGGREPTLQRRPILTVLEALRGFQLLPDFAVDELVDAYLFLRNTEHRLQEFADQQVHDLPEDDAGRMRVALAMGYVDWSAFEVDLRQHMRRVHEHFEQVFAAPQREHAESDILDTKGVWVATQDDEQARDTLKQIGFNEPAQALKALANVRESHSYRALSAHGKGRMDRLMPLLIGAAGAMDEPETALERLLSLISAVARRTAYLALLVENPMALSQLVKLCASSSWIGRLLEKHPQLLDELLDPRTLYVPPKRDEMTNELRQRLIRIPPDDLEQQMDALRHFKQAILLRVAAADVSGAVPLMVVSDHLTALAEVILDEVLELAWRHMVDRHGRPQCGDELACDKGFAIIAYGKMGGIELGYGSDLDLVFVHSGASEGRTTDGARPVDNAVFYARLAQRLVHLLNTRTAAGELYEVDIRLRPNGASGLLVTSVEALEDYQRERAWTWEHQALVRARPVAGDPGIAERFQAVRAEVVSHKREVGKLRREVREMREKMRANLRKDGSQGFDLKQDRGGIADIEFMVQYAVLAWAHTYPDLVEFTDNIRLLERLAERDLIPAVDVSLLTDAFRAYRARVHQLTLQDRPAVVGADEFADYSDGVVRIWQGLMEPG</sequence>
<dbReference type="Proteomes" id="UP000199648">
    <property type="component" value="Unassembled WGS sequence"/>
</dbReference>
<keyword evidence="5 7" id="KW-0460">Magnesium</keyword>
<feature type="coiled-coil region" evidence="8">
    <location>
        <begin position="817"/>
        <end position="844"/>
    </location>
</feature>
<evidence type="ECO:0000256" key="3">
    <source>
        <dbReference type="ARBA" id="ARBA00022741"/>
    </source>
</evidence>
<dbReference type="RefSeq" id="WP_092993223.1">
    <property type="nucleotide sequence ID" value="NZ_FMWD01000002.1"/>
</dbReference>
<keyword evidence="6 7" id="KW-0511">Multifunctional enzyme</keyword>
<evidence type="ECO:0000256" key="5">
    <source>
        <dbReference type="ARBA" id="ARBA00022842"/>
    </source>
</evidence>
<feature type="domain" description="Glutamate-ammonia ligase adenylyltransferase repeated" evidence="9">
    <location>
        <begin position="558"/>
        <end position="811"/>
    </location>
</feature>
<keyword evidence="3 7" id="KW-0547">Nucleotide-binding</keyword>
<dbReference type="Gene3D" id="1.10.4050.10">
    <property type="entry name" value="Glutamine synthase adenylyltransferase GlnE"/>
    <property type="match status" value="1"/>
</dbReference>
<evidence type="ECO:0000256" key="1">
    <source>
        <dbReference type="ARBA" id="ARBA00022679"/>
    </source>
</evidence>
<dbReference type="Gene3D" id="3.30.460.10">
    <property type="entry name" value="Beta Polymerase, domain 2"/>
    <property type="match status" value="2"/>
</dbReference>
<evidence type="ECO:0000259" key="10">
    <source>
        <dbReference type="Pfam" id="PF08335"/>
    </source>
</evidence>
<dbReference type="STRING" id="415747.SAMN03097708_00639"/>
<dbReference type="EC" id="2.7.7.42" evidence="7"/>
<comment type="catalytic activity">
    <reaction evidence="7">
        <text>[glutamine synthetase]-O(4)-(5'-adenylyl)-L-tyrosine + phosphate = [glutamine synthetase]-L-tyrosine + ADP</text>
        <dbReference type="Rhea" id="RHEA:43716"/>
        <dbReference type="Rhea" id="RHEA-COMP:10660"/>
        <dbReference type="Rhea" id="RHEA-COMP:10661"/>
        <dbReference type="ChEBI" id="CHEBI:43474"/>
        <dbReference type="ChEBI" id="CHEBI:46858"/>
        <dbReference type="ChEBI" id="CHEBI:83624"/>
        <dbReference type="ChEBI" id="CHEBI:456216"/>
        <dbReference type="EC" id="2.7.7.89"/>
    </reaction>
</comment>
<dbReference type="GO" id="GO:0000287">
    <property type="term" value="F:magnesium ion binding"/>
    <property type="evidence" value="ECO:0007669"/>
    <property type="project" value="UniProtKB-UniRule"/>
</dbReference>
<reference evidence="11 12" key="1">
    <citation type="submission" date="2016-10" db="EMBL/GenBank/DDBJ databases">
        <authorList>
            <person name="de Groot N.N."/>
        </authorList>
    </citation>
    <scope>NUCLEOTIDE SEQUENCE [LARGE SCALE GENOMIC DNA]</scope>
    <source>
        <strain evidence="11 12">HLD2</strain>
    </source>
</reference>
<dbReference type="GO" id="GO:0047388">
    <property type="term" value="F:[glutamine synthetase]-adenylyl-L-tyrosine phosphorylase activity"/>
    <property type="evidence" value="ECO:0007669"/>
    <property type="project" value="UniProtKB-EC"/>
</dbReference>
<keyword evidence="12" id="KW-1185">Reference proteome</keyword>
<evidence type="ECO:0000256" key="6">
    <source>
        <dbReference type="ARBA" id="ARBA00023268"/>
    </source>
</evidence>
<keyword evidence="8" id="KW-0175">Coiled coil</keyword>
<feature type="region of interest" description="Adenylyl removase" evidence="7">
    <location>
        <begin position="1"/>
        <end position="446"/>
    </location>
</feature>
<comment type="function">
    <text evidence="7">Involved in the regulation of glutamine synthetase GlnA, a key enzyme in the process to assimilate ammonia. When cellular nitrogen levels are high, the C-terminal adenylyl transferase (AT) inactivates GlnA by covalent transfer of an adenylyl group from ATP to specific tyrosine residue of GlnA, thus reducing its activity. Conversely, when nitrogen levels are low, the N-terminal adenylyl removase (AR) activates GlnA by removing the adenylyl group by phosphorolysis, increasing its activity. The regulatory region of GlnE binds the signal transduction protein PII (GlnB) which indicates the nitrogen status of the cell.</text>
</comment>
<dbReference type="GO" id="GO:0016874">
    <property type="term" value="F:ligase activity"/>
    <property type="evidence" value="ECO:0007669"/>
    <property type="project" value="UniProtKB-KW"/>
</dbReference>
<keyword evidence="1 7" id="KW-0808">Transferase</keyword>
<dbReference type="Gene3D" id="1.20.120.1510">
    <property type="match status" value="1"/>
</dbReference>
<dbReference type="InterPro" id="IPR005190">
    <property type="entry name" value="GlnE_rpt_dom"/>
</dbReference>
<dbReference type="SUPFAM" id="SSF81301">
    <property type="entry name" value="Nucleotidyltransferase"/>
    <property type="match status" value="2"/>
</dbReference>
<dbReference type="CDD" id="cd05401">
    <property type="entry name" value="NT_GlnE_GlnD_like"/>
    <property type="match status" value="2"/>
</dbReference>
<dbReference type="OrthoDB" id="9759366at2"/>
<dbReference type="PANTHER" id="PTHR30621:SF0">
    <property type="entry name" value="BIFUNCTIONAL GLUTAMINE SYNTHETASE ADENYLYLTRANSFERASE_ADENYLYL-REMOVING ENZYME"/>
    <property type="match status" value="1"/>
</dbReference>
<evidence type="ECO:0000256" key="8">
    <source>
        <dbReference type="SAM" id="Coils"/>
    </source>
</evidence>
<dbReference type="FunFam" id="3.30.460.10:FF:000009">
    <property type="entry name" value="Bifunctional glutamine synthetase adenylyltransferase/adenylyl-removing enzyme"/>
    <property type="match status" value="2"/>
</dbReference>
<protein>
    <recommendedName>
        <fullName evidence="7">Bifunctional glutamine synthetase adenylyltransferase/adenylyl-removing enzyme</fullName>
    </recommendedName>
    <alternativeName>
        <fullName evidence="7">ATP:glutamine synthetase adenylyltransferase</fullName>
    </alternativeName>
    <alternativeName>
        <fullName evidence="7">ATase</fullName>
    </alternativeName>
    <domain>
        <recommendedName>
            <fullName evidence="7">Glutamine synthetase adenylyl-L-tyrosine phosphorylase</fullName>
            <ecNumber evidence="7">2.7.7.89</ecNumber>
        </recommendedName>
        <alternativeName>
            <fullName evidence="7">Adenylyl removase</fullName>
            <shortName evidence="7">AR</shortName>
            <shortName evidence="7">AT-N</shortName>
        </alternativeName>
    </domain>
    <domain>
        <recommendedName>
            <fullName evidence="7">Glutamine synthetase adenylyl transferase</fullName>
            <ecNumber evidence="7">2.7.7.42</ecNumber>
        </recommendedName>
        <alternativeName>
            <fullName evidence="7">Adenylyl transferase</fullName>
            <shortName evidence="7">AT</shortName>
            <shortName evidence="7">AT-C</shortName>
        </alternativeName>
    </domain>
</protein>
<dbReference type="Pfam" id="PF08335">
    <property type="entry name" value="GlnD_UR_UTase"/>
    <property type="match status" value="2"/>
</dbReference>
<evidence type="ECO:0000256" key="4">
    <source>
        <dbReference type="ARBA" id="ARBA00022840"/>
    </source>
</evidence>
<evidence type="ECO:0000259" key="9">
    <source>
        <dbReference type="Pfam" id="PF03710"/>
    </source>
</evidence>
<dbReference type="Gene3D" id="1.20.120.330">
    <property type="entry name" value="Nucleotidyltransferases domain 2"/>
    <property type="match status" value="2"/>
</dbReference>
<comment type="catalytic activity">
    <reaction evidence="7">
        <text>[glutamine synthetase]-L-tyrosine + ATP = [glutamine synthetase]-O(4)-(5'-adenylyl)-L-tyrosine + diphosphate</text>
        <dbReference type="Rhea" id="RHEA:18589"/>
        <dbReference type="Rhea" id="RHEA-COMP:10660"/>
        <dbReference type="Rhea" id="RHEA-COMP:10661"/>
        <dbReference type="ChEBI" id="CHEBI:30616"/>
        <dbReference type="ChEBI" id="CHEBI:33019"/>
        <dbReference type="ChEBI" id="CHEBI:46858"/>
        <dbReference type="ChEBI" id="CHEBI:83624"/>
        <dbReference type="EC" id="2.7.7.42"/>
    </reaction>
</comment>
<dbReference type="GO" id="GO:0000820">
    <property type="term" value="P:regulation of glutamine family amino acid metabolic process"/>
    <property type="evidence" value="ECO:0007669"/>
    <property type="project" value="UniProtKB-UniRule"/>
</dbReference>
<dbReference type="GO" id="GO:0005524">
    <property type="term" value="F:ATP binding"/>
    <property type="evidence" value="ECO:0007669"/>
    <property type="project" value="UniProtKB-UniRule"/>
</dbReference>
<accession>A0A1G5PRA6</accession>
<evidence type="ECO:0000313" key="11">
    <source>
        <dbReference type="EMBL" id="SCZ51983.1"/>
    </source>
</evidence>
<evidence type="ECO:0000256" key="2">
    <source>
        <dbReference type="ARBA" id="ARBA00022695"/>
    </source>
</evidence>
<evidence type="ECO:0000256" key="7">
    <source>
        <dbReference type="HAMAP-Rule" id="MF_00802"/>
    </source>
</evidence>
<proteinExistence type="inferred from homology"/>
<dbReference type="EC" id="2.7.7.89" evidence="7"/>
<dbReference type="EMBL" id="FMWD01000002">
    <property type="protein sequence ID" value="SCZ51983.1"/>
    <property type="molecule type" value="Genomic_DNA"/>
</dbReference>
<dbReference type="PANTHER" id="PTHR30621">
    <property type="entry name" value="GLUTAMINE SYNTHETASE ADENYLYLTRANSFERASE"/>
    <property type="match status" value="1"/>
</dbReference>
<keyword evidence="4 7" id="KW-0067">ATP-binding</keyword>
<keyword evidence="2 7" id="KW-0548">Nucleotidyltransferase</keyword>
<feature type="domain" description="PII-uridylyltransferase/Glutamine-synthetase adenylyltransferase" evidence="10">
    <location>
        <begin position="303"/>
        <end position="442"/>
    </location>
</feature>
<dbReference type="NCBIfam" id="NF008292">
    <property type="entry name" value="PRK11072.1"/>
    <property type="match status" value="1"/>
</dbReference>